<dbReference type="AlphaFoldDB" id="A0AAD5R6N0"/>
<proteinExistence type="predicted"/>
<organism evidence="1 2">
    <name type="scientific">Parelaphostrongylus tenuis</name>
    <name type="common">Meningeal worm</name>
    <dbReference type="NCBI Taxonomy" id="148309"/>
    <lineage>
        <taxon>Eukaryota</taxon>
        <taxon>Metazoa</taxon>
        <taxon>Ecdysozoa</taxon>
        <taxon>Nematoda</taxon>
        <taxon>Chromadorea</taxon>
        <taxon>Rhabditida</taxon>
        <taxon>Rhabditina</taxon>
        <taxon>Rhabditomorpha</taxon>
        <taxon>Strongyloidea</taxon>
        <taxon>Metastrongylidae</taxon>
        <taxon>Parelaphostrongylus</taxon>
    </lineage>
</organism>
<protein>
    <submittedName>
        <fullName evidence="1">Uncharacterized protein</fullName>
    </submittedName>
</protein>
<gene>
    <name evidence="1" type="ORF">KIN20_032224</name>
</gene>
<evidence type="ECO:0000313" key="2">
    <source>
        <dbReference type="Proteomes" id="UP001196413"/>
    </source>
</evidence>
<accession>A0AAD5R6N0</accession>
<reference evidence="1" key="1">
    <citation type="submission" date="2021-06" db="EMBL/GenBank/DDBJ databases">
        <title>Parelaphostrongylus tenuis whole genome reference sequence.</title>
        <authorList>
            <person name="Garwood T.J."/>
            <person name="Larsen P.A."/>
            <person name="Fountain-Jones N.M."/>
            <person name="Garbe J.R."/>
            <person name="Macchietto M.G."/>
            <person name="Kania S.A."/>
            <person name="Gerhold R.W."/>
            <person name="Richards J.E."/>
            <person name="Wolf T.M."/>
        </authorList>
    </citation>
    <scope>NUCLEOTIDE SEQUENCE</scope>
    <source>
        <strain evidence="1">MNPRO001-30</strain>
        <tissue evidence="1">Meninges</tissue>
    </source>
</reference>
<sequence>MVIWAGIYATGEASLASINVYVKFNAAGYQQQVLRSVLEPWSTKHLMPAVYLTAWSAHLVR</sequence>
<keyword evidence="2" id="KW-1185">Reference proteome</keyword>
<comment type="caution">
    <text evidence="1">The sequence shown here is derived from an EMBL/GenBank/DDBJ whole genome shotgun (WGS) entry which is preliminary data.</text>
</comment>
<dbReference type="Proteomes" id="UP001196413">
    <property type="component" value="Unassembled WGS sequence"/>
</dbReference>
<dbReference type="EMBL" id="JAHQIW010006786">
    <property type="protein sequence ID" value="KAJ1370494.1"/>
    <property type="molecule type" value="Genomic_DNA"/>
</dbReference>
<evidence type="ECO:0000313" key="1">
    <source>
        <dbReference type="EMBL" id="KAJ1370494.1"/>
    </source>
</evidence>
<name>A0AAD5R6N0_PARTN</name>